<evidence type="ECO:0000313" key="5">
    <source>
        <dbReference type="EMBL" id="MCT8972084.1"/>
    </source>
</evidence>
<accession>A0AAW5QX39</accession>
<proteinExistence type="inferred from homology"/>
<evidence type="ECO:0000256" key="4">
    <source>
        <dbReference type="PIRSR" id="PIRSR001365-2"/>
    </source>
</evidence>
<dbReference type="PANTHER" id="PTHR12128:SF67">
    <property type="entry name" value="BLR3884 PROTEIN"/>
    <property type="match status" value="1"/>
</dbReference>
<evidence type="ECO:0000256" key="1">
    <source>
        <dbReference type="ARBA" id="ARBA00023239"/>
    </source>
</evidence>
<evidence type="ECO:0000256" key="3">
    <source>
        <dbReference type="PIRSR" id="PIRSR001365-1"/>
    </source>
</evidence>
<dbReference type="InterPro" id="IPR002220">
    <property type="entry name" value="DapA-like"/>
</dbReference>
<organism evidence="5 6">
    <name type="scientific">Microbaculum marinisediminis</name>
    <dbReference type="NCBI Taxonomy" id="2931392"/>
    <lineage>
        <taxon>Bacteria</taxon>
        <taxon>Pseudomonadati</taxon>
        <taxon>Pseudomonadota</taxon>
        <taxon>Alphaproteobacteria</taxon>
        <taxon>Hyphomicrobiales</taxon>
        <taxon>Tepidamorphaceae</taxon>
        <taxon>Microbaculum</taxon>
    </lineage>
</organism>
<dbReference type="AlphaFoldDB" id="A0AAW5QX39"/>
<comment type="caution">
    <text evidence="5">The sequence shown here is derived from an EMBL/GenBank/DDBJ whole genome shotgun (WGS) entry which is preliminary data.</text>
</comment>
<dbReference type="SUPFAM" id="SSF51569">
    <property type="entry name" value="Aldolase"/>
    <property type="match status" value="1"/>
</dbReference>
<gene>
    <name evidence="5" type="ORF">MUB46_09475</name>
</gene>
<dbReference type="SMART" id="SM01130">
    <property type="entry name" value="DHDPS"/>
    <property type="match status" value="1"/>
</dbReference>
<sequence length="293" mass="31302">MAKLLVPAATPIDADRRIDLERLAAHCHALLADGADAIALFGTTGEATSFSAPERMATLEGLIAAGIPADRIMPGTGCPAVTETIALSRHAFEQGCETVMTLPPYYYKAVSEDGVFDAMAWLVEELKPLHPRIILYHIPPVAQVGFPVPLVRRLADAFPGIIVGVKDSSGDFANTEALLAACPDLDIYPGSETFLLPGLRKGGAGCITATGNLNARAIRAVIDETDPGRADDRHAEIVAYRKTVEARPLIAAIKAVLADRYGAPSWRAVRPPLRALPDDQIKPLLEDLERLSS</sequence>
<feature type="binding site" evidence="4">
    <location>
        <position position="207"/>
    </location>
    <ligand>
        <name>pyruvate</name>
        <dbReference type="ChEBI" id="CHEBI:15361"/>
    </ligand>
</feature>
<dbReference type="PANTHER" id="PTHR12128">
    <property type="entry name" value="DIHYDRODIPICOLINATE SYNTHASE"/>
    <property type="match status" value="1"/>
</dbReference>
<dbReference type="EMBL" id="JALIDZ010000004">
    <property type="protein sequence ID" value="MCT8972084.1"/>
    <property type="molecule type" value="Genomic_DNA"/>
</dbReference>
<feature type="binding site" evidence="4">
    <location>
        <position position="44"/>
    </location>
    <ligand>
        <name>pyruvate</name>
        <dbReference type="ChEBI" id="CHEBI:15361"/>
    </ligand>
</feature>
<dbReference type="CDD" id="cd00408">
    <property type="entry name" value="DHDPS-like"/>
    <property type="match status" value="1"/>
</dbReference>
<dbReference type="RefSeq" id="WP_261615661.1">
    <property type="nucleotide sequence ID" value="NZ_JALIDZ010000004.1"/>
</dbReference>
<name>A0AAW5QX39_9HYPH</name>
<dbReference type="Proteomes" id="UP001320898">
    <property type="component" value="Unassembled WGS sequence"/>
</dbReference>
<dbReference type="PRINTS" id="PR00146">
    <property type="entry name" value="DHPICSNTHASE"/>
</dbReference>
<dbReference type="InterPro" id="IPR013785">
    <property type="entry name" value="Aldolase_TIM"/>
</dbReference>
<reference evidence="5 6" key="1">
    <citation type="submission" date="2022-04" db="EMBL/GenBank/DDBJ databases">
        <authorList>
            <person name="Ye Y.-Q."/>
            <person name="Du Z.-J."/>
        </authorList>
    </citation>
    <scope>NUCLEOTIDE SEQUENCE [LARGE SCALE GENOMIC DNA]</scope>
    <source>
        <strain evidence="5 6">A6E488</strain>
    </source>
</reference>
<evidence type="ECO:0000313" key="6">
    <source>
        <dbReference type="Proteomes" id="UP001320898"/>
    </source>
</evidence>
<dbReference type="PIRSF" id="PIRSF001365">
    <property type="entry name" value="DHDPS"/>
    <property type="match status" value="1"/>
</dbReference>
<keyword evidence="6" id="KW-1185">Reference proteome</keyword>
<protein>
    <submittedName>
        <fullName evidence="5">Dihydrodipicolinate synthase family protein</fullName>
    </submittedName>
</protein>
<comment type="similarity">
    <text evidence="2">Belongs to the DapA family.</text>
</comment>
<dbReference type="GO" id="GO:0008840">
    <property type="term" value="F:4-hydroxy-tetrahydrodipicolinate synthase activity"/>
    <property type="evidence" value="ECO:0007669"/>
    <property type="project" value="TreeGrafter"/>
</dbReference>
<dbReference type="Gene3D" id="3.20.20.70">
    <property type="entry name" value="Aldolase class I"/>
    <property type="match status" value="1"/>
</dbReference>
<feature type="active site" description="Proton donor/acceptor" evidence="3">
    <location>
        <position position="136"/>
    </location>
</feature>
<evidence type="ECO:0000256" key="2">
    <source>
        <dbReference type="PIRNR" id="PIRNR001365"/>
    </source>
</evidence>
<feature type="active site" description="Schiff-base intermediate with substrate" evidence="3">
    <location>
        <position position="166"/>
    </location>
</feature>
<dbReference type="Pfam" id="PF00701">
    <property type="entry name" value="DHDPS"/>
    <property type="match status" value="1"/>
</dbReference>
<keyword evidence="1 2" id="KW-0456">Lyase</keyword>